<dbReference type="RefSeq" id="WP_043254326.1">
    <property type="nucleotide sequence ID" value="NZ_HG322950.1"/>
</dbReference>
<dbReference type="KEGG" id="pkc:PKB_4349"/>
<reference evidence="1 2" key="2">
    <citation type="submission" date="2014-05" db="EMBL/GenBank/DDBJ databases">
        <title>Genome sequence of the 3-chlorobenzoate degrading bacterium Pseudomonas knackmussii B13 shows multiple evidence for horizontal gene transfer.</title>
        <authorList>
            <person name="Miyazaki R."/>
            <person name="Bertelli C."/>
            <person name="Falquet L."/>
            <person name="Robinson-Rechavi M."/>
            <person name="Gharib W."/>
            <person name="Roy S."/>
            <person name="Van der Meer J.R."/>
        </authorList>
    </citation>
    <scope>NUCLEOTIDE SEQUENCE [LARGE SCALE GENOMIC DNA]</scope>
    <source>
        <strain evidence="1 2">B13</strain>
    </source>
</reference>
<dbReference type="PATRIC" id="fig|1301098.3.peg.4356"/>
<dbReference type="STRING" id="1301098.PKB_4349"/>
<dbReference type="Proteomes" id="UP000025241">
    <property type="component" value="Chromosome I"/>
</dbReference>
<name>A0A024HM23_PSEKB</name>
<dbReference type="AlphaFoldDB" id="A0A024HM23"/>
<dbReference type="EMBL" id="HG322950">
    <property type="protein sequence ID" value="CDF85674.1"/>
    <property type="molecule type" value="Genomic_DNA"/>
</dbReference>
<proteinExistence type="predicted"/>
<gene>
    <name evidence="1" type="ORF">PKB_4349</name>
</gene>
<sequence>MAHFELPSAIALLGKTVEVELTWEEDPQPLVCQTRIVGLAIKVEGIYENPHFLTVDIDEPSRYPEELFWSQIRGLRVI</sequence>
<dbReference type="OrthoDB" id="7030069at2"/>
<reference evidence="1 2" key="1">
    <citation type="submission" date="2013-03" db="EMBL/GenBank/DDBJ databases">
        <authorList>
            <person name="Linke B."/>
        </authorList>
    </citation>
    <scope>NUCLEOTIDE SEQUENCE [LARGE SCALE GENOMIC DNA]</scope>
    <source>
        <strain evidence="1 2">B13</strain>
    </source>
</reference>
<dbReference type="HOGENOM" id="CLU_2510231_0_0_6"/>
<keyword evidence="2" id="KW-1185">Reference proteome</keyword>
<organism evidence="1 2">
    <name type="scientific">Pseudomonas knackmussii (strain DSM 6978 / CCUG 54928 / LMG 23759 / B13)</name>
    <dbReference type="NCBI Taxonomy" id="1301098"/>
    <lineage>
        <taxon>Bacteria</taxon>
        <taxon>Pseudomonadati</taxon>
        <taxon>Pseudomonadota</taxon>
        <taxon>Gammaproteobacteria</taxon>
        <taxon>Pseudomonadales</taxon>
        <taxon>Pseudomonadaceae</taxon>
        <taxon>Pseudomonas</taxon>
    </lineage>
</organism>
<accession>A0A024HM23</accession>
<evidence type="ECO:0000313" key="2">
    <source>
        <dbReference type="Proteomes" id="UP000025241"/>
    </source>
</evidence>
<protein>
    <submittedName>
        <fullName evidence="1">Uncharacterized protein</fullName>
    </submittedName>
</protein>
<evidence type="ECO:0000313" key="1">
    <source>
        <dbReference type="EMBL" id="CDF85674.1"/>
    </source>
</evidence>